<dbReference type="Proteomes" id="UP000031938">
    <property type="component" value="Unassembled WGS sequence"/>
</dbReference>
<dbReference type="STRING" id="889306.KP78_14960"/>
<dbReference type="PANTHER" id="PTHR30615:SF8">
    <property type="entry name" value="UPF0047 PROTEIN C4A8.02C"/>
    <property type="match status" value="1"/>
</dbReference>
<dbReference type="PANTHER" id="PTHR30615">
    <property type="entry name" value="UNCHARACTERIZED PROTEIN YJBQ-RELATED"/>
    <property type="match status" value="1"/>
</dbReference>
<sequence>MKEMEKIYHINTNYRDQMIDITMMIEDWIRDQNVHDGIVIVSSLHTTAGITVNENADPDVKRDMLMRLDEVYPWEHPEDRHAEGNTAAHLKTSTVGHSQTLIISNGKLVLGTWQGVYFCEFDGPRKNRKVVVKVVKG</sequence>
<organism evidence="2 3">
    <name type="scientific">Jeotgalibacillus soli</name>
    <dbReference type="NCBI Taxonomy" id="889306"/>
    <lineage>
        <taxon>Bacteria</taxon>
        <taxon>Bacillati</taxon>
        <taxon>Bacillota</taxon>
        <taxon>Bacilli</taxon>
        <taxon>Bacillales</taxon>
        <taxon>Caryophanaceae</taxon>
        <taxon>Jeotgalibacillus</taxon>
    </lineage>
</organism>
<evidence type="ECO:0000313" key="2">
    <source>
        <dbReference type="EMBL" id="KIL50028.1"/>
    </source>
</evidence>
<evidence type="ECO:0000256" key="1">
    <source>
        <dbReference type="ARBA" id="ARBA00005534"/>
    </source>
</evidence>
<protein>
    <recommendedName>
        <fullName evidence="4">Secondary thiamine-phosphate synthase enzyme</fullName>
    </recommendedName>
</protein>
<dbReference type="Pfam" id="PF01894">
    <property type="entry name" value="YjbQ"/>
    <property type="match status" value="1"/>
</dbReference>
<dbReference type="AlphaFoldDB" id="A0A0C2W1P9"/>
<dbReference type="Gene3D" id="2.60.120.460">
    <property type="entry name" value="YjbQ-like"/>
    <property type="match status" value="1"/>
</dbReference>
<name>A0A0C2W1P9_9BACL</name>
<accession>A0A0C2W1P9</accession>
<dbReference type="SUPFAM" id="SSF111038">
    <property type="entry name" value="YjbQ-like"/>
    <property type="match status" value="1"/>
</dbReference>
<dbReference type="PIRSF" id="PIRSF004681">
    <property type="entry name" value="UCP004681"/>
    <property type="match status" value="1"/>
</dbReference>
<comment type="caution">
    <text evidence="2">The sequence shown here is derived from an EMBL/GenBank/DDBJ whole genome shotgun (WGS) entry which is preliminary data.</text>
</comment>
<keyword evidence="3" id="KW-1185">Reference proteome</keyword>
<dbReference type="PATRIC" id="fig|889306.3.peg.1507"/>
<dbReference type="EMBL" id="JXRP01000009">
    <property type="protein sequence ID" value="KIL50028.1"/>
    <property type="molecule type" value="Genomic_DNA"/>
</dbReference>
<evidence type="ECO:0000313" key="3">
    <source>
        <dbReference type="Proteomes" id="UP000031938"/>
    </source>
</evidence>
<dbReference type="PROSITE" id="PS01314">
    <property type="entry name" value="UPF0047"/>
    <property type="match status" value="1"/>
</dbReference>
<dbReference type="NCBIfam" id="TIGR00149">
    <property type="entry name" value="TIGR00149_YjbQ"/>
    <property type="match status" value="1"/>
</dbReference>
<proteinExistence type="inferred from homology"/>
<dbReference type="InterPro" id="IPR035917">
    <property type="entry name" value="YjbQ-like_sf"/>
</dbReference>
<gene>
    <name evidence="2" type="ORF">KP78_14960</name>
</gene>
<evidence type="ECO:0008006" key="4">
    <source>
        <dbReference type="Google" id="ProtNLM"/>
    </source>
</evidence>
<dbReference type="InterPro" id="IPR001602">
    <property type="entry name" value="UPF0047_YjbQ-like"/>
</dbReference>
<comment type="similarity">
    <text evidence="1">Belongs to the UPF0047 family.</text>
</comment>
<reference evidence="2 3" key="1">
    <citation type="submission" date="2015-01" db="EMBL/GenBank/DDBJ databases">
        <title>Genome sequencing of Jeotgalibacillus soli.</title>
        <authorList>
            <person name="Goh K.M."/>
            <person name="Chan K.-G."/>
            <person name="Yaakop A.S."/>
            <person name="Ee R."/>
            <person name="Gan H.M."/>
            <person name="Chan C.S."/>
        </authorList>
    </citation>
    <scope>NUCLEOTIDE SEQUENCE [LARGE SCALE GENOMIC DNA]</scope>
    <source>
        <strain evidence="2 3">P9</strain>
    </source>
</reference>